<dbReference type="OrthoDB" id="9804951at2"/>
<dbReference type="InterPro" id="IPR043128">
    <property type="entry name" value="Rev_trsase/Diguanyl_cyclase"/>
</dbReference>
<dbReference type="PANTHER" id="PTHR44757:SF2">
    <property type="entry name" value="BIOFILM ARCHITECTURE MAINTENANCE PROTEIN MBAA"/>
    <property type="match status" value="1"/>
</dbReference>
<dbReference type="Pfam" id="PF00563">
    <property type="entry name" value="EAL"/>
    <property type="match status" value="1"/>
</dbReference>
<dbReference type="NCBIfam" id="TIGR00254">
    <property type="entry name" value="GGDEF"/>
    <property type="match status" value="1"/>
</dbReference>
<dbReference type="SUPFAM" id="SSF141868">
    <property type="entry name" value="EAL domain-like"/>
    <property type="match status" value="1"/>
</dbReference>
<dbReference type="CDD" id="cd01948">
    <property type="entry name" value="EAL"/>
    <property type="match status" value="1"/>
</dbReference>
<accession>A0A1H2HCC6</accession>
<sequence length="560" mass="63088">MTADSQVQRIVLLDDDQGAYVHLCRRLAAVPDQPYRLERLESWASVQAAIAAGEVTAVLVREQHLAGLPDCSVPLIYLSYQPELVELPNALADAIWDQASSSELMRCLRYAIERHGLQTALDRAASFDPLTGTCNRQMLQDRLRQGMRRALRANQPLAVLFIDLDNFRHVNDTLGHEAGDQIILEVVDRLRSMLRNTDTIGRMGSDEFAVVLEDYRSPSNLLQIAQKLIGELAEPFLLGSESLLLGCSIGIATYPEAGQTVDTLLLHANMAMQQAKEQRGCQFHFYDERINLQASSLIEYETSLRQALRRGEFELHYQPRVDLCSGRIVGLEGLIRWRHPERGLLGPNEFIPLAEQTGLIVPMGYWVIARACHDLARLQRRDKAVHVAVNMSFRQFQDSQLLATVRRLLEKTRVDPRLLEFELTETAVMQHPEQVLQTMEGMVGLGVRFSLDDFGTGFSSFVHLHSLPIDLLKLDRSFVKGIHLQDSDRQLVSAMVDMGHSLGLEVVAEGVEERAQLEHLRSMGCDQIQGFFISPALAFDELCYFLDAYQLCREDLIGEA</sequence>
<dbReference type="SMART" id="SM00052">
    <property type="entry name" value="EAL"/>
    <property type="match status" value="1"/>
</dbReference>
<evidence type="ECO:0000313" key="3">
    <source>
        <dbReference type="EMBL" id="SDU29188.1"/>
    </source>
</evidence>
<dbReference type="RefSeq" id="WP_157719210.1">
    <property type="nucleotide sequence ID" value="NZ_LT629787.1"/>
</dbReference>
<gene>
    <name evidence="3" type="ORF">SAMN05216210_2918</name>
</gene>
<dbReference type="InterPro" id="IPR052155">
    <property type="entry name" value="Biofilm_reg_signaling"/>
</dbReference>
<dbReference type="EMBL" id="LT629787">
    <property type="protein sequence ID" value="SDU29188.1"/>
    <property type="molecule type" value="Genomic_DNA"/>
</dbReference>
<dbReference type="InterPro" id="IPR035919">
    <property type="entry name" value="EAL_sf"/>
</dbReference>
<dbReference type="Gene3D" id="3.20.20.450">
    <property type="entry name" value="EAL domain"/>
    <property type="match status" value="1"/>
</dbReference>
<dbReference type="PANTHER" id="PTHR44757">
    <property type="entry name" value="DIGUANYLATE CYCLASE DGCP"/>
    <property type="match status" value="1"/>
</dbReference>
<dbReference type="SMART" id="SM00267">
    <property type="entry name" value="GGDEF"/>
    <property type="match status" value="1"/>
</dbReference>
<dbReference type="PROSITE" id="PS50883">
    <property type="entry name" value="EAL"/>
    <property type="match status" value="1"/>
</dbReference>
<feature type="domain" description="EAL" evidence="1">
    <location>
        <begin position="297"/>
        <end position="550"/>
    </location>
</feature>
<feature type="domain" description="GGDEF" evidence="2">
    <location>
        <begin position="155"/>
        <end position="288"/>
    </location>
</feature>
<reference evidence="4" key="1">
    <citation type="submission" date="2016-10" db="EMBL/GenBank/DDBJ databases">
        <authorList>
            <person name="Varghese N."/>
            <person name="Submissions S."/>
        </authorList>
    </citation>
    <scope>NUCLEOTIDE SEQUENCE [LARGE SCALE GENOMIC DNA]</scope>
    <source>
        <strain evidence="4">CECT 8338</strain>
    </source>
</reference>
<dbReference type="SUPFAM" id="SSF55073">
    <property type="entry name" value="Nucleotide cyclase"/>
    <property type="match status" value="1"/>
</dbReference>
<name>A0A1H2HCC6_9GAMM</name>
<dbReference type="STRING" id="1434072.SAMN05216210_2918"/>
<dbReference type="InterPro" id="IPR001633">
    <property type="entry name" value="EAL_dom"/>
</dbReference>
<dbReference type="Proteomes" id="UP000243924">
    <property type="component" value="Chromosome I"/>
</dbReference>
<keyword evidence="4" id="KW-1185">Reference proteome</keyword>
<dbReference type="Gene3D" id="3.30.70.270">
    <property type="match status" value="1"/>
</dbReference>
<dbReference type="AlphaFoldDB" id="A0A1H2HCC6"/>
<organism evidence="3 4">
    <name type="scientific">Halopseudomonas salegens</name>
    <dbReference type="NCBI Taxonomy" id="1434072"/>
    <lineage>
        <taxon>Bacteria</taxon>
        <taxon>Pseudomonadati</taxon>
        <taxon>Pseudomonadota</taxon>
        <taxon>Gammaproteobacteria</taxon>
        <taxon>Pseudomonadales</taxon>
        <taxon>Pseudomonadaceae</taxon>
        <taxon>Halopseudomonas</taxon>
    </lineage>
</organism>
<evidence type="ECO:0000313" key="4">
    <source>
        <dbReference type="Proteomes" id="UP000243924"/>
    </source>
</evidence>
<dbReference type="InterPro" id="IPR029787">
    <property type="entry name" value="Nucleotide_cyclase"/>
</dbReference>
<dbReference type="PROSITE" id="PS50887">
    <property type="entry name" value="GGDEF"/>
    <property type="match status" value="1"/>
</dbReference>
<dbReference type="Pfam" id="PF00990">
    <property type="entry name" value="GGDEF"/>
    <property type="match status" value="1"/>
</dbReference>
<evidence type="ECO:0000259" key="1">
    <source>
        <dbReference type="PROSITE" id="PS50883"/>
    </source>
</evidence>
<dbReference type="CDD" id="cd01949">
    <property type="entry name" value="GGDEF"/>
    <property type="match status" value="1"/>
</dbReference>
<protein>
    <submittedName>
        <fullName evidence="3">Diguanylate cyclase/phosphodiesterase</fullName>
    </submittedName>
</protein>
<dbReference type="InterPro" id="IPR000160">
    <property type="entry name" value="GGDEF_dom"/>
</dbReference>
<evidence type="ECO:0000259" key="2">
    <source>
        <dbReference type="PROSITE" id="PS50887"/>
    </source>
</evidence>
<proteinExistence type="predicted"/>